<feature type="domain" description="Cupin type-1" evidence="6">
    <location>
        <begin position="131"/>
        <end position="273"/>
    </location>
</feature>
<feature type="compositionally biased region" description="Low complexity" evidence="4">
    <location>
        <begin position="22"/>
        <end position="41"/>
    </location>
</feature>
<accession>A0A8H4QS46</accession>
<keyword evidence="3" id="KW-0464">Manganese</keyword>
<feature type="binding site" evidence="3">
    <location>
        <position position="358"/>
    </location>
    <ligand>
        <name>Mn(2+)</name>
        <dbReference type="ChEBI" id="CHEBI:29035"/>
        <label>2</label>
    </ligand>
</feature>
<evidence type="ECO:0000313" key="7">
    <source>
        <dbReference type="EMBL" id="KAF4616216.1"/>
    </source>
</evidence>
<evidence type="ECO:0000313" key="8">
    <source>
        <dbReference type="Proteomes" id="UP000566819"/>
    </source>
</evidence>
<feature type="region of interest" description="Disordered" evidence="4">
    <location>
        <begin position="85"/>
        <end position="104"/>
    </location>
</feature>
<dbReference type="InterPro" id="IPR011051">
    <property type="entry name" value="RmlC_Cupin_sf"/>
</dbReference>
<comment type="cofactor">
    <cofactor evidence="3">
        <name>Mn(2+)</name>
        <dbReference type="ChEBI" id="CHEBI:29035"/>
    </cofactor>
    <text evidence="3">Binds 2 manganese ions per subunit.</text>
</comment>
<dbReference type="SMART" id="SM00835">
    <property type="entry name" value="Cupin_1"/>
    <property type="match status" value="2"/>
</dbReference>
<dbReference type="Proteomes" id="UP000566819">
    <property type="component" value="Unassembled WGS sequence"/>
</dbReference>
<comment type="caution">
    <text evidence="7">The sequence shown here is derived from an EMBL/GenBank/DDBJ whole genome shotgun (WGS) entry which is preliminary data.</text>
</comment>
<dbReference type="CDD" id="cd20305">
    <property type="entry name" value="cupin_OxDC_C"/>
    <property type="match status" value="1"/>
</dbReference>
<feature type="binding site" evidence="3">
    <location>
        <position position="182"/>
    </location>
    <ligand>
        <name>Mn(2+)</name>
        <dbReference type="ChEBI" id="CHEBI:29035"/>
        <label>1</label>
    </ligand>
</feature>
<dbReference type="OrthoDB" id="10263073at2759"/>
<feature type="binding site" evidence="3">
    <location>
        <position position="178"/>
    </location>
    <ligand>
        <name>Mn(2+)</name>
        <dbReference type="ChEBI" id="CHEBI:29035"/>
        <label>1</label>
    </ligand>
</feature>
<feature type="binding site" evidence="3">
    <location>
        <position position="176"/>
    </location>
    <ligand>
        <name>Mn(2+)</name>
        <dbReference type="ChEBI" id="CHEBI:29035"/>
        <label>1</label>
    </ligand>
</feature>
<dbReference type="InterPro" id="IPR006045">
    <property type="entry name" value="Cupin_1"/>
</dbReference>
<dbReference type="InterPro" id="IPR017774">
    <property type="entry name" value="Bicupin_oxalate_deCO2ase/Oxase"/>
</dbReference>
<protein>
    <recommendedName>
        <fullName evidence="6">Cupin type-1 domain-containing protein</fullName>
    </recommendedName>
</protein>
<dbReference type="NCBIfam" id="TIGR03404">
    <property type="entry name" value="bicupin_oxalic"/>
    <property type="match status" value="1"/>
</dbReference>
<evidence type="ECO:0000259" key="6">
    <source>
        <dbReference type="SMART" id="SM00835"/>
    </source>
</evidence>
<dbReference type="Pfam" id="PF00190">
    <property type="entry name" value="Cupin_1"/>
    <property type="match status" value="2"/>
</dbReference>
<dbReference type="GO" id="GO:0033609">
    <property type="term" value="P:oxalate metabolic process"/>
    <property type="evidence" value="ECO:0007669"/>
    <property type="project" value="InterPro"/>
</dbReference>
<feature type="active site" description="Proton donor" evidence="2">
    <location>
        <position position="418"/>
    </location>
</feature>
<keyword evidence="1 3" id="KW-0479">Metal-binding</keyword>
<dbReference type="CDD" id="cd20304">
    <property type="entry name" value="cupin_OxDC_N"/>
    <property type="match status" value="1"/>
</dbReference>
<feature type="binding site" evidence="3">
    <location>
        <position position="365"/>
    </location>
    <ligand>
        <name>Mn(2+)</name>
        <dbReference type="ChEBI" id="CHEBI:29035"/>
        <label>2</label>
    </ligand>
</feature>
<dbReference type="AlphaFoldDB" id="A0A8H4QS46"/>
<feature type="region of interest" description="Disordered" evidence="4">
    <location>
        <begin position="22"/>
        <end position="46"/>
    </location>
</feature>
<dbReference type="SUPFAM" id="SSF51182">
    <property type="entry name" value="RmlC-like cupins"/>
    <property type="match status" value="1"/>
</dbReference>
<evidence type="ECO:0000256" key="1">
    <source>
        <dbReference type="ARBA" id="ARBA00022723"/>
    </source>
</evidence>
<proteinExistence type="predicted"/>
<dbReference type="Gene3D" id="2.60.120.10">
    <property type="entry name" value="Jelly Rolls"/>
    <property type="match status" value="2"/>
</dbReference>
<organism evidence="7 8">
    <name type="scientific">Cudoniella acicularis</name>
    <dbReference type="NCBI Taxonomy" id="354080"/>
    <lineage>
        <taxon>Eukaryota</taxon>
        <taxon>Fungi</taxon>
        <taxon>Dikarya</taxon>
        <taxon>Ascomycota</taxon>
        <taxon>Pezizomycotina</taxon>
        <taxon>Leotiomycetes</taxon>
        <taxon>Helotiales</taxon>
        <taxon>Tricladiaceae</taxon>
        <taxon>Cudoniella</taxon>
    </lineage>
</organism>
<feature type="binding site" evidence="3">
    <location>
        <position position="360"/>
    </location>
    <ligand>
        <name>Mn(2+)</name>
        <dbReference type="ChEBI" id="CHEBI:29035"/>
        <label>2</label>
    </ligand>
</feature>
<feature type="domain" description="Cupin type-1" evidence="6">
    <location>
        <begin position="312"/>
        <end position="470"/>
    </location>
</feature>
<feature type="signal peptide" evidence="5">
    <location>
        <begin position="1"/>
        <end position="19"/>
    </location>
</feature>
<keyword evidence="5" id="KW-0732">Signal</keyword>
<feature type="chain" id="PRO_5034247999" description="Cupin type-1 domain-containing protein" evidence="5">
    <location>
        <begin position="20"/>
        <end position="486"/>
    </location>
</feature>
<name>A0A8H4QS46_9HELO</name>
<dbReference type="GO" id="GO:0046872">
    <property type="term" value="F:metal ion binding"/>
    <property type="evidence" value="ECO:0007669"/>
    <property type="project" value="UniProtKB-KW"/>
</dbReference>
<dbReference type="PANTHER" id="PTHR35848">
    <property type="entry name" value="OXALATE-BINDING PROTEIN"/>
    <property type="match status" value="1"/>
</dbReference>
<reference evidence="7 8" key="1">
    <citation type="submission" date="2020-03" db="EMBL/GenBank/DDBJ databases">
        <title>Draft Genome Sequence of Cudoniella acicularis.</title>
        <authorList>
            <person name="Buettner E."/>
            <person name="Kellner H."/>
        </authorList>
    </citation>
    <scope>NUCLEOTIDE SEQUENCE [LARGE SCALE GENOMIC DNA]</scope>
    <source>
        <strain evidence="7 8">DSM 108380</strain>
    </source>
</reference>
<sequence>MAPLLTLLTTLTLIPHLLAAPLNPRSASSTSPTPTTTTPSTLLGYNPSNVVINEDTDAIPGGYTLVPGQTDAATVGAYLDFNNVANPQPIRGSKGGTEPGPQEQEYARLNPDKLAPPGTDHGSVSNAQWPLGLSHAKLGLGRAGWSRQQNTDNIPAATEMAGVNMRLEEGGYRELHWHKAAEWAYIFNGSVRVQAMNDNGETFVDDLNAGDVWFFPAGVPHSLQGLAGGVEFLLVFDDGSFSEDNTFLASEVFARNPKEVLSKNFNLPLSAWDNIPPGELFIFPGTKAPADISEQNVIGPGGIVPVQNSYSYHLSKQAPTFNLEGGNIKIIDPTTFPIAALFSAAVVTIKPGAIREIHWHTTSDEWNFFIAGRARIGIYAAANAAQTFDYNPGDCGYIPKAMTHYVENVGQDDVIFIEVLQADHFSGELFCIAFGVRMLIGTDISVGQWVGLTPPQIVADTLNLTESTVSSFKKEKQYIVQGAVVN</sequence>
<feature type="binding site" evidence="3">
    <location>
        <position position="221"/>
    </location>
    <ligand>
        <name>Mn(2+)</name>
        <dbReference type="ChEBI" id="CHEBI:29035"/>
        <label>1</label>
    </ligand>
</feature>
<dbReference type="InterPro" id="IPR014710">
    <property type="entry name" value="RmlC-like_jellyroll"/>
</dbReference>
<dbReference type="PANTHER" id="PTHR35848:SF9">
    <property type="entry name" value="SLL1358 PROTEIN"/>
    <property type="match status" value="1"/>
</dbReference>
<dbReference type="EMBL" id="JAAMPI010002250">
    <property type="protein sequence ID" value="KAF4616216.1"/>
    <property type="molecule type" value="Genomic_DNA"/>
</dbReference>
<gene>
    <name evidence="7" type="ORF">G7Y89_g15188</name>
</gene>
<evidence type="ECO:0000256" key="3">
    <source>
        <dbReference type="PIRSR" id="PIRSR617774-2"/>
    </source>
</evidence>
<evidence type="ECO:0000256" key="5">
    <source>
        <dbReference type="SAM" id="SignalP"/>
    </source>
</evidence>
<feature type="binding site" evidence="3">
    <location>
        <position position="404"/>
    </location>
    <ligand>
        <name>Mn(2+)</name>
        <dbReference type="ChEBI" id="CHEBI:29035"/>
        <label>2</label>
    </ligand>
</feature>
<dbReference type="InterPro" id="IPR051610">
    <property type="entry name" value="GPI/OXD"/>
</dbReference>
<evidence type="ECO:0000256" key="4">
    <source>
        <dbReference type="SAM" id="MobiDB-lite"/>
    </source>
</evidence>
<keyword evidence="8" id="KW-1185">Reference proteome</keyword>
<evidence type="ECO:0000256" key="2">
    <source>
        <dbReference type="PIRSR" id="PIRSR617774-1"/>
    </source>
</evidence>